<dbReference type="PANTHER" id="PTHR47016">
    <property type="entry name" value="ATP-DEPENDENT CLP PROTEASE ATP-BINDING SUBUNIT CLPT1, CHLOROPLASTIC"/>
    <property type="match status" value="1"/>
</dbReference>
<dbReference type="InterPro" id="IPR044217">
    <property type="entry name" value="CLPT1/2"/>
</dbReference>
<dbReference type="SUPFAM" id="SSF81923">
    <property type="entry name" value="Double Clp-N motif"/>
    <property type="match status" value="2"/>
</dbReference>
<sequence>MHDLFNDPARRLLTVAQEEALDLGHEQIGTEHLLLALLNRRTGAGSQVLASLGVTLERARSEVEAIVGRGLARPVTIRGKARRDRRPSYTQRAEWILERARLEARTADHAYVGPQHILLSLLREDGGEGAKVLDRLRLNREEARRRTLVALGVLPYPGPTLLDSVPGDLDAQIAALREAKDEALDNRDFARAVEVRQSERALLAQRARATA</sequence>
<dbReference type="RefSeq" id="WP_076820194.1">
    <property type="nucleotide sequence ID" value="NZ_MOMC01000058.1"/>
</dbReference>
<keyword evidence="3" id="KW-0378">Hydrolase</keyword>
<evidence type="ECO:0000256" key="1">
    <source>
        <dbReference type="PROSITE-ProRule" id="PRU01251"/>
    </source>
</evidence>
<feature type="domain" description="Clp R" evidence="2">
    <location>
        <begin position="1"/>
        <end position="153"/>
    </location>
</feature>
<reference evidence="4" key="1">
    <citation type="submission" date="2016-10" db="EMBL/GenBank/DDBJ databases">
        <title>Frankia sp. NRRL B-16386 Genome sequencing.</title>
        <authorList>
            <person name="Ghodhbane-Gtari F."/>
            <person name="Swanson E."/>
            <person name="Gueddou A."/>
            <person name="Hezbri K."/>
            <person name="Ktari K."/>
            <person name="Nouioui I."/>
            <person name="Morris K."/>
            <person name="Simpson S."/>
            <person name="Abebe-Akele F."/>
            <person name="Thomas K."/>
            <person name="Gtari M."/>
            <person name="Tisa L.S."/>
        </authorList>
    </citation>
    <scope>NUCLEOTIDE SEQUENCE [LARGE SCALE GENOMIC DNA]</scope>
    <source>
        <strain evidence="4">NRRL B-16386</strain>
    </source>
</reference>
<dbReference type="InterPro" id="IPR036628">
    <property type="entry name" value="Clp_N_dom_sf"/>
</dbReference>
<dbReference type="OrthoDB" id="3213589at2"/>
<comment type="caution">
    <text evidence="3">The sequence shown here is derived from an EMBL/GenBank/DDBJ whole genome shotgun (WGS) entry which is preliminary data.</text>
</comment>
<dbReference type="PANTHER" id="PTHR47016:SF5">
    <property type="entry name" value="CLP DOMAIN SUPERFAMILY PROTEIN"/>
    <property type="match status" value="1"/>
</dbReference>
<dbReference type="InterPro" id="IPR004176">
    <property type="entry name" value="Clp_R_N"/>
</dbReference>
<dbReference type="Pfam" id="PF02861">
    <property type="entry name" value="Clp_N"/>
    <property type="match status" value="2"/>
</dbReference>
<name>A0A1V2I4D6_9ACTN</name>
<evidence type="ECO:0000259" key="2">
    <source>
        <dbReference type="PROSITE" id="PS51903"/>
    </source>
</evidence>
<keyword evidence="3" id="KW-0645">Protease</keyword>
<evidence type="ECO:0000313" key="4">
    <source>
        <dbReference type="Proteomes" id="UP000188929"/>
    </source>
</evidence>
<keyword evidence="4" id="KW-1185">Reference proteome</keyword>
<dbReference type="STRING" id="1834516.BL253_27035"/>
<dbReference type="Gene3D" id="1.10.1780.10">
    <property type="entry name" value="Clp, N-terminal domain"/>
    <property type="match status" value="1"/>
</dbReference>
<gene>
    <name evidence="3" type="ORF">BL253_27035</name>
</gene>
<dbReference type="PROSITE" id="PS51903">
    <property type="entry name" value="CLP_R"/>
    <property type="match status" value="1"/>
</dbReference>
<organism evidence="3 4">
    <name type="scientific">Pseudofrankia asymbiotica</name>
    <dbReference type="NCBI Taxonomy" id="1834516"/>
    <lineage>
        <taxon>Bacteria</taxon>
        <taxon>Bacillati</taxon>
        <taxon>Actinomycetota</taxon>
        <taxon>Actinomycetes</taxon>
        <taxon>Frankiales</taxon>
        <taxon>Frankiaceae</taxon>
        <taxon>Pseudofrankia</taxon>
    </lineage>
</organism>
<evidence type="ECO:0000313" key="3">
    <source>
        <dbReference type="EMBL" id="ONH25662.1"/>
    </source>
</evidence>
<dbReference type="GO" id="GO:0008233">
    <property type="term" value="F:peptidase activity"/>
    <property type="evidence" value="ECO:0007669"/>
    <property type="project" value="UniProtKB-KW"/>
</dbReference>
<proteinExistence type="predicted"/>
<protein>
    <submittedName>
        <fullName evidence="3">Clp protease</fullName>
    </submittedName>
</protein>
<dbReference type="GO" id="GO:0006508">
    <property type="term" value="P:proteolysis"/>
    <property type="evidence" value="ECO:0007669"/>
    <property type="project" value="UniProtKB-KW"/>
</dbReference>
<dbReference type="AlphaFoldDB" id="A0A1V2I4D6"/>
<dbReference type="Gene3D" id="4.10.860.10">
    <property type="entry name" value="UVR domain"/>
    <property type="match status" value="1"/>
</dbReference>
<accession>A0A1V2I4D6</accession>
<dbReference type="Proteomes" id="UP000188929">
    <property type="component" value="Unassembled WGS sequence"/>
</dbReference>
<keyword evidence="1" id="KW-0677">Repeat</keyword>
<dbReference type="EMBL" id="MOMC01000058">
    <property type="protein sequence ID" value="ONH25662.1"/>
    <property type="molecule type" value="Genomic_DNA"/>
</dbReference>